<comment type="caution">
    <text evidence="3">The sequence shown here is derived from an EMBL/GenBank/DDBJ whole genome shotgun (WGS) entry which is preliminary data.</text>
</comment>
<dbReference type="OrthoDB" id="9804366at2"/>
<reference evidence="3 4" key="1">
    <citation type="submission" date="2014-03" db="EMBL/GenBank/DDBJ databases">
        <title>The draft genome sequence of Thioclava dalianensis DLFJ1-1.</title>
        <authorList>
            <person name="Lai Q."/>
            <person name="Shao Z."/>
        </authorList>
    </citation>
    <scope>NUCLEOTIDE SEQUENCE [LARGE SCALE GENOMIC DNA]</scope>
    <source>
        <strain evidence="3 4">DLFJ1-1</strain>
    </source>
</reference>
<keyword evidence="1" id="KW-0663">Pyridoxal phosphate</keyword>
<dbReference type="Gene3D" id="3.40.640.10">
    <property type="entry name" value="Type I PLP-dependent aspartate aminotransferase-like (Major domain)"/>
    <property type="match status" value="1"/>
</dbReference>
<dbReference type="AlphaFoldDB" id="A0A074TNQ9"/>
<dbReference type="PANTHER" id="PTHR43686:SF1">
    <property type="entry name" value="AMINOTRAN_5 DOMAIN-CONTAINING PROTEIN"/>
    <property type="match status" value="1"/>
</dbReference>
<evidence type="ECO:0000256" key="1">
    <source>
        <dbReference type="ARBA" id="ARBA00022898"/>
    </source>
</evidence>
<dbReference type="Pfam" id="PF00266">
    <property type="entry name" value="Aminotran_5"/>
    <property type="match status" value="1"/>
</dbReference>
<dbReference type="SUPFAM" id="SSF53383">
    <property type="entry name" value="PLP-dependent transferases"/>
    <property type="match status" value="1"/>
</dbReference>
<sequence length="485" mass="52004">MTMDIAQMTQFDRFKASLGRGDLIETLRKGVIGEGVQVPGPHGSNPLIYADYVASGRALRQIEDFMLEEILPLYANSHTEASYCGQMMTRLRRQARRITLKSCGGNDQYDVIFTGSGATAGLNRLVGLLGVDAGGQGAQKPLVLIGPYEHHSNILPWRESGAEVIEIPEAQAGGPDLDILEALLSAQKGRRIVAAFSAMSNVTGIVTDVKKVTALLKSHGAISVWDYAGGAPYLPIDVAGDAAAEIDAVVLSPHKFIGGPGASGILILRRGAVACAKPTAPGGGTVRFVSPWTHDYSEDVIAREEAGTPNVVGDLRAALCFIVKDAIGQDYMTRRLQELRQRAEAAWAELPGLQILGHPSAHRIPIYSFTVTDPHGARIHQQLVTRMLSDLHGVQARGGCACAGPYAHRLLGIDQTRSEALRADILDGNEIEKPGWTRLGFSALMSDAKADRIIEAVRDVARSTSDQRALYRVDSKTARFSTAAA</sequence>
<dbReference type="InterPro" id="IPR015422">
    <property type="entry name" value="PyrdxlP-dep_Trfase_small"/>
</dbReference>
<feature type="domain" description="Aminotransferase class V" evidence="2">
    <location>
        <begin position="48"/>
        <end position="410"/>
    </location>
</feature>
<protein>
    <submittedName>
        <fullName evidence="3">Aminotransferase class V</fullName>
    </submittedName>
</protein>
<keyword evidence="3" id="KW-0808">Transferase</keyword>
<dbReference type="Gene3D" id="3.90.1150.10">
    <property type="entry name" value="Aspartate Aminotransferase, domain 1"/>
    <property type="match status" value="1"/>
</dbReference>
<proteinExistence type="predicted"/>
<dbReference type="eggNOG" id="COG0520">
    <property type="taxonomic scope" value="Bacteria"/>
</dbReference>
<gene>
    <name evidence="3" type="ORF">DL1_16185</name>
</gene>
<keyword evidence="4" id="KW-1185">Reference proteome</keyword>
<name>A0A074TNQ9_9RHOB</name>
<accession>A0A074TNQ9</accession>
<dbReference type="InterPro" id="IPR000192">
    <property type="entry name" value="Aminotrans_V_dom"/>
</dbReference>
<keyword evidence="3" id="KW-0032">Aminotransferase</keyword>
<dbReference type="STRING" id="1185766.SAMN05216224_102195"/>
<dbReference type="GO" id="GO:0008483">
    <property type="term" value="F:transaminase activity"/>
    <property type="evidence" value="ECO:0007669"/>
    <property type="project" value="UniProtKB-KW"/>
</dbReference>
<dbReference type="PANTHER" id="PTHR43686">
    <property type="entry name" value="SULFURTRANSFERASE-RELATED"/>
    <property type="match status" value="1"/>
</dbReference>
<dbReference type="Proteomes" id="UP000027725">
    <property type="component" value="Unassembled WGS sequence"/>
</dbReference>
<evidence type="ECO:0000259" key="2">
    <source>
        <dbReference type="Pfam" id="PF00266"/>
    </source>
</evidence>
<dbReference type="EMBL" id="JHEH01000005">
    <property type="protein sequence ID" value="KEP70638.1"/>
    <property type="molecule type" value="Genomic_DNA"/>
</dbReference>
<evidence type="ECO:0000313" key="3">
    <source>
        <dbReference type="EMBL" id="KEP70638.1"/>
    </source>
</evidence>
<dbReference type="InterPro" id="IPR015421">
    <property type="entry name" value="PyrdxlP-dep_Trfase_major"/>
</dbReference>
<organism evidence="3 4">
    <name type="scientific">Thioclava dalianensis</name>
    <dbReference type="NCBI Taxonomy" id="1185766"/>
    <lineage>
        <taxon>Bacteria</taxon>
        <taxon>Pseudomonadati</taxon>
        <taxon>Pseudomonadota</taxon>
        <taxon>Alphaproteobacteria</taxon>
        <taxon>Rhodobacterales</taxon>
        <taxon>Paracoccaceae</taxon>
        <taxon>Thioclava</taxon>
    </lineage>
</organism>
<evidence type="ECO:0000313" key="4">
    <source>
        <dbReference type="Proteomes" id="UP000027725"/>
    </source>
</evidence>
<dbReference type="InterPro" id="IPR015424">
    <property type="entry name" value="PyrdxlP-dep_Trfase"/>
</dbReference>